<keyword evidence="3" id="KW-1185">Reference proteome</keyword>
<accession>A0A830EK25</accession>
<dbReference type="EMBL" id="BMOC01000001">
    <property type="protein sequence ID" value="GGI96648.1"/>
    <property type="molecule type" value="Genomic_DNA"/>
</dbReference>
<comment type="caution">
    <text evidence="2">The sequence shown here is derived from an EMBL/GenBank/DDBJ whole genome shotgun (WGS) entry which is preliminary data.</text>
</comment>
<proteinExistence type="predicted"/>
<dbReference type="Proteomes" id="UP000653099">
    <property type="component" value="Unassembled WGS sequence"/>
</dbReference>
<evidence type="ECO:0000256" key="1">
    <source>
        <dbReference type="SAM" id="MobiDB-lite"/>
    </source>
</evidence>
<reference evidence="2" key="1">
    <citation type="journal article" date="2014" name="Int. J. Syst. Evol. Microbiol.">
        <title>Complete genome sequence of Corynebacterium casei LMG S-19264T (=DSM 44701T), isolated from a smear-ripened cheese.</title>
        <authorList>
            <consortium name="US DOE Joint Genome Institute (JGI-PGF)"/>
            <person name="Walter F."/>
            <person name="Albersmeier A."/>
            <person name="Kalinowski J."/>
            <person name="Ruckert C."/>
        </authorList>
    </citation>
    <scope>NUCLEOTIDE SEQUENCE</scope>
    <source>
        <strain evidence="2">JCM 14359</strain>
    </source>
</reference>
<sequence>MGANSVVQTGTEACCVRRLRRKPEREPMPDGSEKHRRVCGPRTVGVRSRGARRGAAGLIAALPDVDVAYAVIAVDGGRFLGGGSVRPDVFWNAANAVHRSMTHSLAVAAVAGPALGLWSSRSGRRVRRYRGGARKMSSGRPAVRSCTPTRDARPNDRSQPYAGFSRNQ</sequence>
<reference evidence="2" key="2">
    <citation type="submission" date="2020-09" db="EMBL/GenBank/DDBJ databases">
        <authorList>
            <person name="Sun Q."/>
            <person name="Ohkuma M."/>
        </authorList>
    </citation>
    <scope>NUCLEOTIDE SEQUENCE</scope>
    <source>
        <strain evidence="2">JCM 14359</strain>
    </source>
</reference>
<evidence type="ECO:0000313" key="2">
    <source>
        <dbReference type="EMBL" id="GGI96648.1"/>
    </source>
</evidence>
<protein>
    <submittedName>
        <fullName evidence="2">Uncharacterized protein</fullName>
    </submittedName>
</protein>
<gene>
    <name evidence="2" type="ORF">GCM10008995_03340</name>
</gene>
<organism evidence="2 3">
    <name type="scientific">Halobellus salinus</name>
    <dbReference type="NCBI Taxonomy" id="931585"/>
    <lineage>
        <taxon>Archaea</taxon>
        <taxon>Methanobacteriati</taxon>
        <taxon>Methanobacteriota</taxon>
        <taxon>Stenosarchaea group</taxon>
        <taxon>Halobacteria</taxon>
        <taxon>Halobacteriales</taxon>
        <taxon>Haloferacaceae</taxon>
        <taxon>Halobellus</taxon>
    </lineage>
</organism>
<evidence type="ECO:0000313" key="3">
    <source>
        <dbReference type="Proteomes" id="UP000653099"/>
    </source>
</evidence>
<dbReference type="AlphaFoldDB" id="A0A830EK25"/>
<name>A0A830EK25_9EURY</name>
<feature type="region of interest" description="Disordered" evidence="1">
    <location>
        <begin position="130"/>
        <end position="168"/>
    </location>
</feature>